<dbReference type="Pfam" id="PF07596">
    <property type="entry name" value="SBP_bac_10"/>
    <property type="match status" value="1"/>
</dbReference>
<evidence type="ECO:0000256" key="2">
    <source>
        <dbReference type="SAM" id="Phobius"/>
    </source>
</evidence>
<organism evidence="4 5">
    <name type="scientific">Aureliella helgolandensis</name>
    <dbReference type="NCBI Taxonomy" id="2527968"/>
    <lineage>
        <taxon>Bacteria</taxon>
        <taxon>Pseudomonadati</taxon>
        <taxon>Planctomycetota</taxon>
        <taxon>Planctomycetia</taxon>
        <taxon>Pirellulales</taxon>
        <taxon>Pirellulaceae</taxon>
        <taxon>Aureliella</taxon>
    </lineage>
</organism>
<accession>A0A518GFB2</accession>
<dbReference type="InterPro" id="IPR011453">
    <property type="entry name" value="DUF1559"/>
</dbReference>
<dbReference type="EMBL" id="CP036298">
    <property type="protein sequence ID" value="QDV27284.1"/>
    <property type="molecule type" value="Genomic_DNA"/>
</dbReference>
<keyword evidence="2" id="KW-0812">Transmembrane</keyword>
<reference evidence="4 5" key="1">
    <citation type="submission" date="2019-02" db="EMBL/GenBank/DDBJ databases">
        <title>Deep-cultivation of Planctomycetes and their phenomic and genomic characterization uncovers novel biology.</title>
        <authorList>
            <person name="Wiegand S."/>
            <person name="Jogler M."/>
            <person name="Boedeker C."/>
            <person name="Pinto D."/>
            <person name="Vollmers J."/>
            <person name="Rivas-Marin E."/>
            <person name="Kohn T."/>
            <person name="Peeters S.H."/>
            <person name="Heuer A."/>
            <person name="Rast P."/>
            <person name="Oberbeckmann S."/>
            <person name="Bunk B."/>
            <person name="Jeske O."/>
            <person name="Meyerdierks A."/>
            <person name="Storesund J.E."/>
            <person name="Kallscheuer N."/>
            <person name="Luecker S."/>
            <person name="Lage O.M."/>
            <person name="Pohl T."/>
            <person name="Merkel B.J."/>
            <person name="Hornburger P."/>
            <person name="Mueller R.-W."/>
            <person name="Bruemmer F."/>
            <person name="Labrenz M."/>
            <person name="Spormann A.M."/>
            <person name="Op den Camp H."/>
            <person name="Overmann J."/>
            <person name="Amann R."/>
            <person name="Jetten M.S.M."/>
            <person name="Mascher T."/>
            <person name="Medema M.H."/>
            <person name="Devos D.P."/>
            <person name="Kaster A.-K."/>
            <person name="Ovreas L."/>
            <person name="Rohde M."/>
            <person name="Galperin M.Y."/>
            <person name="Jogler C."/>
        </authorList>
    </citation>
    <scope>NUCLEOTIDE SEQUENCE [LARGE SCALE GENOMIC DNA]</scope>
    <source>
        <strain evidence="4 5">Q31a</strain>
    </source>
</reference>
<evidence type="ECO:0000256" key="1">
    <source>
        <dbReference type="SAM" id="MobiDB-lite"/>
    </source>
</evidence>
<dbReference type="PANTHER" id="PTHR30093">
    <property type="entry name" value="GENERAL SECRETION PATHWAY PROTEIN G"/>
    <property type="match status" value="1"/>
</dbReference>
<sequence length="316" mass="33076">MVEDSLAGQKGPCANCGKVITIPRHSSVETEVPPTQASEGAVVGEQSAASERAVRAAVLPVRWVPLLLKAAGLLAGVTVLSLVALSLLWPVLSQVRGNRHRALCMTNLQRIASALNAYAAEYGTYPPPVTYDAQGQPMCSWRVLILPQLGETALYQRYRFDQAWDSVENAQLFASCPAVYISPARDDPRLSNEANYVLLTGSGTLFPPEGPLAPSGVLDGPSQTLLVAEVKNSIAEWSKPWDIDTRKMTAAIGGSPIGSTASGPTSLGGNHQGGATAAMADGQAVWLPAGLAPEILNALISPAGGEPLTPAEIPRP</sequence>
<evidence type="ECO:0000313" key="4">
    <source>
        <dbReference type="EMBL" id="QDV27284.1"/>
    </source>
</evidence>
<protein>
    <recommendedName>
        <fullName evidence="3">DUF1559 domain-containing protein</fullName>
    </recommendedName>
</protein>
<proteinExistence type="predicted"/>
<evidence type="ECO:0000313" key="5">
    <source>
        <dbReference type="Proteomes" id="UP000318017"/>
    </source>
</evidence>
<gene>
    <name evidence="4" type="ORF">Q31a_56720</name>
</gene>
<keyword evidence="5" id="KW-1185">Reference proteome</keyword>
<feature type="compositionally biased region" description="Polar residues" evidence="1">
    <location>
        <begin position="257"/>
        <end position="269"/>
    </location>
</feature>
<keyword evidence="2" id="KW-0472">Membrane</keyword>
<dbReference type="AlphaFoldDB" id="A0A518GFB2"/>
<dbReference type="KEGG" id="ahel:Q31a_56720"/>
<feature type="region of interest" description="Disordered" evidence="1">
    <location>
        <begin position="254"/>
        <end position="274"/>
    </location>
</feature>
<feature type="domain" description="DUF1559" evidence="3">
    <location>
        <begin position="101"/>
        <end position="283"/>
    </location>
</feature>
<dbReference type="PANTHER" id="PTHR30093:SF2">
    <property type="entry name" value="TYPE II SECRETION SYSTEM PROTEIN H"/>
    <property type="match status" value="1"/>
</dbReference>
<evidence type="ECO:0000259" key="3">
    <source>
        <dbReference type="Pfam" id="PF07596"/>
    </source>
</evidence>
<name>A0A518GFB2_9BACT</name>
<feature type="transmembrane region" description="Helical" evidence="2">
    <location>
        <begin position="70"/>
        <end position="92"/>
    </location>
</feature>
<keyword evidence="2" id="KW-1133">Transmembrane helix</keyword>
<dbReference type="Proteomes" id="UP000318017">
    <property type="component" value="Chromosome"/>
</dbReference>